<dbReference type="EMBL" id="BONU01000046">
    <property type="protein sequence ID" value="GIG76172.1"/>
    <property type="molecule type" value="Genomic_DNA"/>
</dbReference>
<name>A0A8J3PNN1_9ACTN</name>
<keyword evidence="4" id="KW-1185">Reference proteome</keyword>
<sequence length="127" mass="13448">MGSRTADEAPSTAKYGPRQQNRPSIITPSRGATTYMKNARTMRSIAVRLSSTSQAGASGRRCGRRPARIVVDLMYLTFIDSTGIGALVAGNNAVRAVGVAFSLRNPGSFVIAQLNQTGRYNTLVGGN</sequence>
<protein>
    <recommendedName>
        <fullName evidence="2">STAS domain-containing protein</fullName>
    </recommendedName>
</protein>
<evidence type="ECO:0000256" key="1">
    <source>
        <dbReference type="SAM" id="MobiDB-lite"/>
    </source>
</evidence>
<evidence type="ECO:0000313" key="3">
    <source>
        <dbReference type="EMBL" id="GIG76172.1"/>
    </source>
</evidence>
<dbReference type="RefSeq" id="WP_308442095.1">
    <property type="nucleotide sequence ID" value="NZ_BAAAQJ010000009.1"/>
</dbReference>
<evidence type="ECO:0000313" key="4">
    <source>
        <dbReference type="Proteomes" id="UP000653674"/>
    </source>
</evidence>
<dbReference type="AlphaFoldDB" id="A0A8J3PNN1"/>
<gene>
    <name evidence="3" type="ORF">Pfl04_45760</name>
</gene>
<reference evidence="3" key="1">
    <citation type="submission" date="2021-01" db="EMBL/GenBank/DDBJ databases">
        <title>Whole genome shotgun sequence of Planosporangium flavigriseum NBRC 105377.</title>
        <authorList>
            <person name="Komaki H."/>
            <person name="Tamura T."/>
        </authorList>
    </citation>
    <scope>NUCLEOTIDE SEQUENCE</scope>
    <source>
        <strain evidence="3">NBRC 105377</strain>
    </source>
</reference>
<feature type="region of interest" description="Disordered" evidence="1">
    <location>
        <begin position="1"/>
        <end position="29"/>
    </location>
</feature>
<organism evidence="3 4">
    <name type="scientific">Planosporangium flavigriseum</name>
    <dbReference type="NCBI Taxonomy" id="373681"/>
    <lineage>
        <taxon>Bacteria</taxon>
        <taxon>Bacillati</taxon>
        <taxon>Actinomycetota</taxon>
        <taxon>Actinomycetes</taxon>
        <taxon>Micromonosporales</taxon>
        <taxon>Micromonosporaceae</taxon>
        <taxon>Planosporangium</taxon>
    </lineage>
</organism>
<comment type="caution">
    <text evidence="3">The sequence shown here is derived from an EMBL/GenBank/DDBJ whole genome shotgun (WGS) entry which is preliminary data.</text>
</comment>
<feature type="domain" description="STAS" evidence="2">
    <location>
        <begin position="69"/>
        <end position="127"/>
    </location>
</feature>
<dbReference type="CDD" id="cd07043">
    <property type="entry name" value="STAS_anti-anti-sigma_factors"/>
    <property type="match status" value="1"/>
</dbReference>
<dbReference type="PROSITE" id="PS50801">
    <property type="entry name" value="STAS"/>
    <property type="match status" value="1"/>
</dbReference>
<dbReference type="Gene3D" id="3.30.750.24">
    <property type="entry name" value="STAS domain"/>
    <property type="match status" value="1"/>
</dbReference>
<dbReference type="InterPro" id="IPR036513">
    <property type="entry name" value="STAS_dom_sf"/>
</dbReference>
<accession>A0A8J3PNN1</accession>
<evidence type="ECO:0000259" key="2">
    <source>
        <dbReference type="PROSITE" id="PS50801"/>
    </source>
</evidence>
<dbReference type="SUPFAM" id="SSF52091">
    <property type="entry name" value="SpoIIaa-like"/>
    <property type="match status" value="1"/>
</dbReference>
<dbReference type="InterPro" id="IPR002645">
    <property type="entry name" value="STAS_dom"/>
</dbReference>
<dbReference type="Pfam" id="PF01740">
    <property type="entry name" value="STAS"/>
    <property type="match status" value="1"/>
</dbReference>
<dbReference type="Proteomes" id="UP000653674">
    <property type="component" value="Unassembled WGS sequence"/>
</dbReference>
<feature type="compositionally biased region" description="Polar residues" evidence="1">
    <location>
        <begin position="18"/>
        <end position="29"/>
    </location>
</feature>
<proteinExistence type="predicted"/>